<reference evidence="1 2" key="1">
    <citation type="submission" date="2022-03" db="EMBL/GenBank/DDBJ databases">
        <authorList>
            <person name="Jo J.-H."/>
            <person name="Im W.-T."/>
        </authorList>
    </citation>
    <scope>NUCLEOTIDE SEQUENCE [LARGE SCALE GENOMIC DNA]</scope>
    <source>
        <strain evidence="1 2">MA9</strain>
    </source>
</reference>
<dbReference type="InterPro" id="IPR032720">
    <property type="entry name" value="Cys_rich_CWC"/>
</dbReference>
<dbReference type="RefSeq" id="WP_241368517.1">
    <property type="nucleotide sequence ID" value="NZ_JAKZFC010000001.1"/>
</dbReference>
<sequence length="61" mass="6769">MSENQCPLCQGENACNVEDAQNCWCMTMNIPQQVKDLVPAELKNTSCICAACVEKYRVIGE</sequence>
<evidence type="ECO:0000313" key="1">
    <source>
        <dbReference type="EMBL" id="MCH7321490.1"/>
    </source>
</evidence>
<name>A0ABS9UBY4_9BACL</name>
<dbReference type="EMBL" id="JAKZFC010000001">
    <property type="protein sequence ID" value="MCH7321490.1"/>
    <property type="molecule type" value="Genomic_DNA"/>
</dbReference>
<dbReference type="Proteomes" id="UP001316087">
    <property type="component" value="Unassembled WGS sequence"/>
</dbReference>
<organism evidence="1 2">
    <name type="scientific">Solibacillus palustris</name>
    <dbReference type="NCBI Taxonomy" id="2908203"/>
    <lineage>
        <taxon>Bacteria</taxon>
        <taxon>Bacillati</taxon>
        <taxon>Bacillota</taxon>
        <taxon>Bacilli</taxon>
        <taxon>Bacillales</taxon>
        <taxon>Caryophanaceae</taxon>
        <taxon>Solibacillus</taxon>
    </lineage>
</organism>
<keyword evidence="2" id="KW-1185">Reference proteome</keyword>
<gene>
    <name evidence="1" type="ORF">LZ480_06240</name>
</gene>
<protein>
    <submittedName>
        <fullName evidence="1">Cysteine-rich CWC family protein</fullName>
    </submittedName>
</protein>
<dbReference type="Pfam" id="PF14375">
    <property type="entry name" value="Cys_rich_CWC"/>
    <property type="match status" value="1"/>
</dbReference>
<comment type="caution">
    <text evidence="1">The sequence shown here is derived from an EMBL/GenBank/DDBJ whole genome shotgun (WGS) entry which is preliminary data.</text>
</comment>
<accession>A0ABS9UBY4</accession>
<proteinExistence type="predicted"/>
<evidence type="ECO:0000313" key="2">
    <source>
        <dbReference type="Proteomes" id="UP001316087"/>
    </source>
</evidence>